<keyword evidence="1" id="KW-0378">Hydrolase</keyword>
<keyword evidence="4" id="KW-1185">Reference proteome</keyword>
<dbReference type="GO" id="GO:0016791">
    <property type="term" value="F:phosphatase activity"/>
    <property type="evidence" value="ECO:0007669"/>
    <property type="project" value="UniProtKB-ARBA"/>
</dbReference>
<evidence type="ECO:0000256" key="1">
    <source>
        <dbReference type="ARBA" id="ARBA00022801"/>
    </source>
</evidence>
<dbReference type="InterPro" id="IPR000387">
    <property type="entry name" value="Tyr_Pase_dom"/>
</dbReference>
<dbReference type="Gene3D" id="3.90.190.10">
    <property type="entry name" value="Protein tyrosine phosphatase superfamily"/>
    <property type="match status" value="1"/>
</dbReference>
<accession>A0A0D7BXA2</accession>
<dbReference type="InterPro" id="IPR057023">
    <property type="entry name" value="PTP-SAK"/>
</dbReference>
<dbReference type="PANTHER" id="PTHR23339">
    <property type="entry name" value="TYROSINE SPECIFIC PROTEIN PHOSPHATASE AND DUAL SPECIFICITY PROTEIN PHOSPHATASE"/>
    <property type="match status" value="1"/>
</dbReference>
<dbReference type="STRING" id="1314674.A0A0D7BXA2"/>
<dbReference type="OrthoDB" id="266663at2759"/>
<gene>
    <name evidence="3" type="ORF">CYLTODRAFT_484591</name>
</gene>
<proteinExistence type="predicted"/>
<evidence type="ECO:0000313" key="4">
    <source>
        <dbReference type="Proteomes" id="UP000054007"/>
    </source>
</evidence>
<name>A0A0D7BXA2_9AGAR</name>
<dbReference type="Proteomes" id="UP000054007">
    <property type="component" value="Unassembled WGS sequence"/>
</dbReference>
<dbReference type="PROSITE" id="PS50056">
    <property type="entry name" value="TYR_PHOSPHATASE_2"/>
    <property type="match status" value="1"/>
</dbReference>
<evidence type="ECO:0000313" key="3">
    <source>
        <dbReference type="EMBL" id="KIY74266.1"/>
    </source>
</evidence>
<organism evidence="3 4">
    <name type="scientific">Cylindrobasidium torrendii FP15055 ss-10</name>
    <dbReference type="NCBI Taxonomy" id="1314674"/>
    <lineage>
        <taxon>Eukaryota</taxon>
        <taxon>Fungi</taxon>
        <taxon>Dikarya</taxon>
        <taxon>Basidiomycota</taxon>
        <taxon>Agaricomycotina</taxon>
        <taxon>Agaricomycetes</taxon>
        <taxon>Agaricomycetidae</taxon>
        <taxon>Agaricales</taxon>
        <taxon>Marasmiineae</taxon>
        <taxon>Physalacriaceae</taxon>
        <taxon>Cylindrobasidium</taxon>
    </lineage>
</organism>
<dbReference type="InterPro" id="IPR050561">
    <property type="entry name" value="PTP"/>
</dbReference>
<sequence>MTTLLDDGGDVAHPHILSERALDLVNGVQFTPLPTQSPVAAAPHWQMLAQFASQHHASSYSRLKYGPRGSSSRYIPLSVQTPDVFEELRLHQIADSNTQAWWIASTEDDSTSDAALQSSSLSTDILAAMDELVVPPTAGDRIIKTSATHPINISTVITPEAIPLVSSHVVLSPCPSGCGCRSSQGCAASSTICEIAPSFTLDRLPAYQYSDASSRAEQSHLVPPVPGASHIQTRTYISQALQAAMSSGLQQSASALPNMSTLSLDVMEKDALAVQRRRSSVKLALSITMAKGNLTTKSAPSSPILSIPVAPEIKPPLESAAPPFRLGNMLLSSCPGKKVRLEGPIKGRSAVCRDLEVDLRRIKSLGVGCVVCCLADPELEFLGSPWPDYEATARKLGLDVLRLPTPEGLPPSLYPSSLDEHLTKLISKYTLNGVPVLVHCRGGVGRAGVVACCWMIRVGLCGTIPCDLGAGSTQNNSPSIKTLEIVRKAIDVVRVRRSTKAIETYEQVKFLVEYVDYLRTLEVPQPF</sequence>
<dbReference type="InterPro" id="IPR029021">
    <property type="entry name" value="Prot-tyrosine_phosphatase-like"/>
</dbReference>
<dbReference type="EMBL" id="KN880431">
    <property type="protein sequence ID" value="KIY74266.1"/>
    <property type="molecule type" value="Genomic_DNA"/>
</dbReference>
<feature type="domain" description="Tyrosine specific protein phosphatases" evidence="2">
    <location>
        <begin position="420"/>
        <end position="508"/>
    </location>
</feature>
<dbReference type="AlphaFoldDB" id="A0A0D7BXA2"/>
<evidence type="ECO:0000259" key="2">
    <source>
        <dbReference type="PROSITE" id="PS50056"/>
    </source>
</evidence>
<dbReference type="SUPFAM" id="SSF52799">
    <property type="entry name" value="(Phosphotyrosine protein) phosphatases II"/>
    <property type="match status" value="1"/>
</dbReference>
<dbReference type="Pfam" id="PF22784">
    <property type="entry name" value="PTP-SAK"/>
    <property type="match status" value="1"/>
</dbReference>
<protein>
    <submittedName>
        <fullName evidence="3">Phosphatases II</fullName>
    </submittedName>
</protein>
<reference evidence="3 4" key="1">
    <citation type="journal article" date="2015" name="Fungal Genet. Biol.">
        <title>Evolution of novel wood decay mechanisms in Agaricales revealed by the genome sequences of Fistulina hepatica and Cylindrobasidium torrendii.</title>
        <authorList>
            <person name="Floudas D."/>
            <person name="Held B.W."/>
            <person name="Riley R."/>
            <person name="Nagy L.G."/>
            <person name="Koehler G."/>
            <person name="Ransdell A.S."/>
            <person name="Younus H."/>
            <person name="Chow J."/>
            <person name="Chiniquy J."/>
            <person name="Lipzen A."/>
            <person name="Tritt A."/>
            <person name="Sun H."/>
            <person name="Haridas S."/>
            <person name="LaButti K."/>
            <person name="Ohm R.A."/>
            <person name="Kues U."/>
            <person name="Blanchette R.A."/>
            <person name="Grigoriev I.V."/>
            <person name="Minto R.E."/>
            <person name="Hibbett D.S."/>
        </authorList>
    </citation>
    <scope>NUCLEOTIDE SEQUENCE [LARGE SCALE GENOMIC DNA]</scope>
    <source>
        <strain evidence="3 4">FP15055 ss-10</strain>
    </source>
</reference>